<evidence type="ECO:0000313" key="3">
    <source>
        <dbReference type="Proteomes" id="UP001203297"/>
    </source>
</evidence>
<dbReference type="EMBL" id="WTXG01000030">
    <property type="protein sequence ID" value="KAI0298161.1"/>
    <property type="molecule type" value="Genomic_DNA"/>
</dbReference>
<keyword evidence="1" id="KW-0732">Signal</keyword>
<sequence>MKFFTTFFLAALAVTVSSQPLESRDVDQNLVPQFGATRGVNPDGTGYCDGAVKGSDNKPVKVLCTCPPDRATFIASLNANVNAGHIVNNPSISAPFPTDGSTASQLVRLRTSIATLENMNGQGKGCPVESTTFLAQEKALEG</sequence>
<evidence type="ECO:0000256" key="1">
    <source>
        <dbReference type="SAM" id="SignalP"/>
    </source>
</evidence>
<organism evidence="2 3">
    <name type="scientific">Multifurca ochricompacta</name>
    <dbReference type="NCBI Taxonomy" id="376703"/>
    <lineage>
        <taxon>Eukaryota</taxon>
        <taxon>Fungi</taxon>
        <taxon>Dikarya</taxon>
        <taxon>Basidiomycota</taxon>
        <taxon>Agaricomycotina</taxon>
        <taxon>Agaricomycetes</taxon>
        <taxon>Russulales</taxon>
        <taxon>Russulaceae</taxon>
        <taxon>Multifurca</taxon>
    </lineage>
</organism>
<accession>A0AAD4QJL6</accession>
<evidence type="ECO:0000313" key="2">
    <source>
        <dbReference type="EMBL" id="KAI0298161.1"/>
    </source>
</evidence>
<name>A0AAD4QJL6_9AGAM</name>
<proteinExistence type="predicted"/>
<gene>
    <name evidence="2" type="ORF">B0F90DRAFT_1818848</name>
</gene>
<comment type="caution">
    <text evidence="2">The sequence shown here is derived from an EMBL/GenBank/DDBJ whole genome shotgun (WGS) entry which is preliminary data.</text>
</comment>
<keyword evidence="3" id="KW-1185">Reference proteome</keyword>
<protein>
    <submittedName>
        <fullName evidence="2">Uncharacterized protein</fullName>
    </submittedName>
</protein>
<dbReference type="AlphaFoldDB" id="A0AAD4QJL6"/>
<feature type="chain" id="PRO_5042261279" evidence="1">
    <location>
        <begin position="19"/>
        <end position="142"/>
    </location>
</feature>
<reference evidence="2" key="1">
    <citation type="journal article" date="2022" name="New Phytol.">
        <title>Evolutionary transition to the ectomycorrhizal habit in the genomes of a hyperdiverse lineage of mushroom-forming fungi.</title>
        <authorList>
            <person name="Looney B."/>
            <person name="Miyauchi S."/>
            <person name="Morin E."/>
            <person name="Drula E."/>
            <person name="Courty P.E."/>
            <person name="Kohler A."/>
            <person name="Kuo A."/>
            <person name="LaButti K."/>
            <person name="Pangilinan J."/>
            <person name="Lipzen A."/>
            <person name="Riley R."/>
            <person name="Andreopoulos W."/>
            <person name="He G."/>
            <person name="Johnson J."/>
            <person name="Nolan M."/>
            <person name="Tritt A."/>
            <person name="Barry K.W."/>
            <person name="Grigoriev I.V."/>
            <person name="Nagy L.G."/>
            <person name="Hibbett D."/>
            <person name="Henrissat B."/>
            <person name="Matheny P.B."/>
            <person name="Labbe J."/>
            <person name="Martin F.M."/>
        </authorList>
    </citation>
    <scope>NUCLEOTIDE SEQUENCE</scope>
    <source>
        <strain evidence="2">BPL690</strain>
    </source>
</reference>
<feature type="signal peptide" evidence="1">
    <location>
        <begin position="1"/>
        <end position="18"/>
    </location>
</feature>
<dbReference type="Proteomes" id="UP001203297">
    <property type="component" value="Unassembled WGS sequence"/>
</dbReference>